<organism evidence="8 9">
    <name type="scientific">Paracholeplasma manati</name>
    <dbReference type="NCBI Taxonomy" id="591373"/>
    <lineage>
        <taxon>Bacteria</taxon>
        <taxon>Bacillati</taxon>
        <taxon>Mycoplasmatota</taxon>
        <taxon>Mollicutes</taxon>
        <taxon>Acholeplasmatales</taxon>
        <taxon>Acholeplasmataceae</taxon>
        <taxon>Paracholeplasma</taxon>
    </lineage>
</organism>
<dbReference type="HAMAP" id="MF_00169">
    <property type="entry name" value="AroQ"/>
    <property type="match status" value="1"/>
</dbReference>
<evidence type="ECO:0000256" key="1">
    <source>
        <dbReference type="ARBA" id="ARBA00001864"/>
    </source>
</evidence>
<dbReference type="CDD" id="cd00466">
    <property type="entry name" value="DHQase_II"/>
    <property type="match status" value="1"/>
</dbReference>
<accession>A0ABT2Y6D4</accession>
<comment type="catalytic activity">
    <reaction evidence="1 7">
        <text>3-dehydroquinate = 3-dehydroshikimate + H2O</text>
        <dbReference type="Rhea" id="RHEA:21096"/>
        <dbReference type="ChEBI" id="CHEBI:15377"/>
        <dbReference type="ChEBI" id="CHEBI:16630"/>
        <dbReference type="ChEBI" id="CHEBI:32364"/>
        <dbReference type="EC" id="4.2.1.10"/>
    </reaction>
</comment>
<feature type="binding site" evidence="7">
    <location>
        <position position="83"/>
    </location>
    <ligand>
        <name>substrate</name>
    </ligand>
</feature>
<comment type="pathway">
    <text evidence="2 7">Metabolic intermediate biosynthesis; chorismate biosynthesis; chorismate from D-erythrose 4-phosphate and phosphoenolpyruvate: step 3/7.</text>
</comment>
<comment type="similarity">
    <text evidence="3 7">Belongs to the type-II 3-dehydroquinase family.</text>
</comment>
<proteinExistence type="inferred from homology"/>
<dbReference type="InterPro" id="IPR001874">
    <property type="entry name" value="DHquinase_II"/>
</dbReference>
<dbReference type="Proteomes" id="UP001177160">
    <property type="component" value="Unassembled WGS sequence"/>
</dbReference>
<dbReference type="InterPro" id="IPR036441">
    <property type="entry name" value="DHquinase_II_sf"/>
</dbReference>
<keyword evidence="6 7" id="KW-0456">Lyase</keyword>
<feature type="binding site" evidence="7">
    <location>
        <position position="76"/>
    </location>
    <ligand>
        <name>substrate</name>
    </ligand>
</feature>
<comment type="subunit">
    <text evidence="4 7">Homododecamer.</text>
</comment>
<keyword evidence="7" id="KW-0057">Aromatic amino acid biosynthesis</keyword>
<dbReference type="RefSeq" id="WP_263608200.1">
    <property type="nucleotide sequence ID" value="NZ_JAOVQM010000002.1"/>
</dbReference>
<evidence type="ECO:0000256" key="3">
    <source>
        <dbReference type="ARBA" id="ARBA00011037"/>
    </source>
</evidence>
<comment type="caution">
    <text evidence="8">The sequence shown here is derived from an EMBL/GenBank/DDBJ whole genome shotgun (WGS) entry which is preliminary data.</text>
</comment>
<feature type="binding site" evidence="7">
    <location>
        <position position="107"/>
    </location>
    <ligand>
        <name>substrate</name>
    </ligand>
</feature>
<dbReference type="Pfam" id="PF01220">
    <property type="entry name" value="DHquinase_II"/>
    <property type="match status" value="1"/>
</dbReference>
<evidence type="ECO:0000313" key="9">
    <source>
        <dbReference type="Proteomes" id="UP001177160"/>
    </source>
</evidence>
<comment type="function">
    <text evidence="7">Catalyzes a trans-dehydration via an enolate intermediate.</text>
</comment>
<evidence type="ECO:0000256" key="5">
    <source>
        <dbReference type="ARBA" id="ARBA00012060"/>
    </source>
</evidence>
<dbReference type="EMBL" id="JAOVQM010000002">
    <property type="protein sequence ID" value="MCV2232037.1"/>
    <property type="molecule type" value="Genomic_DNA"/>
</dbReference>
<evidence type="ECO:0000313" key="8">
    <source>
        <dbReference type="EMBL" id="MCV2232037.1"/>
    </source>
</evidence>
<keyword evidence="9" id="KW-1185">Reference proteome</keyword>
<evidence type="ECO:0000256" key="7">
    <source>
        <dbReference type="HAMAP-Rule" id="MF_00169"/>
    </source>
</evidence>
<feature type="active site" description="Proton donor" evidence="7">
    <location>
        <position position="96"/>
    </location>
</feature>
<feature type="site" description="Transition state stabilizer" evidence="7">
    <location>
        <position position="17"/>
    </location>
</feature>
<dbReference type="Gene3D" id="3.40.50.9100">
    <property type="entry name" value="Dehydroquinase, class II"/>
    <property type="match status" value="1"/>
</dbReference>
<dbReference type="PANTHER" id="PTHR21272">
    <property type="entry name" value="CATABOLIC 3-DEHYDROQUINASE"/>
    <property type="match status" value="1"/>
</dbReference>
<name>A0ABT2Y6D4_9MOLU</name>
<gene>
    <name evidence="7" type="primary">aroQ</name>
    <name evidence="8" type="ORF">N7548_04260</name>
</gene>
<evidence type="ECO:0000256" key="6">
    <source>
        <dbReference type="ARBA" id="ARBA00023239"/>
    </source>
</evidence>
<dbReference type="PANTHER" id="PTHR21272:SF3">
    <property type="entry name" value="CATABOLIC 3-DEHYDROQUINASE"/>
    <property type="match status" value="1"/>
</dbReference>
<dbReference type="PIRSF" id="PIRSF001399">
    <property type="entry name" value="DHquinase_II"/>
    <property type="match status" value="1"/>
</dbReference>
<evidence type="ECO:0000256" key="2">
    <source>
        <dbReference type="ARBA" id="ARBA00004902"/>
    </source>
</evidence>
<sequence length="141" mass="15977">MKCLVVHGPNLNMLGKRNPDVYGSFTMQDINQLLAETYPEVDFTFYQSNHEGALIDLLQGSDEYNMLVINAGGLSHYSVSLRDAFELVTCKKAVVHLSDIEQRESFRHIDLLKPLADVYVKGLKAQSYVLAIKELIEKHLH</sequence>
<evidence type="ECO:0000256" key="4">
    <source>
        <dbReference type="ARBA" id="ARBA00011193"/>
    </source>
</evidence>
<feature type="binding site" evidence="7">
    <location>
        <begin position="97"/>
        <end position="98"/>
    </location>
    <ligand>
        <name>substrate</name>
    </ligand>
</feature>
<feature type="binding site" evidence="7">
    <location>
        <position position="70"/>
    </location>
    <ligand>
        <name>substrate</name>
    </ligand>
</feature>
<dbReference type="NCBIfam" id="NF003807">
    <property type="entry name" value="PRK05395.1-4"/>
    <property type="match status" value="1"/>
</dbReference>
<protein>
    <recommendedName>
        <fullName evidence="5 7">3-dehydroquinate dehydratase</fullName>
        <shortName evidence="7">3-dehydroquinase</shortName>
        <ecNumber evidence="5 7">4.2.1.10</ecNumber>
    </recommendedName>
    <alternativeName>
        <fullName evidence="7">Type II DHQase</fullName>
    </alternativeName>
</protein>
<dbReference type="EC" id="4.2.1.10" evidence="5 7"/>
<feature type="active site" description="Proton acceptor" evidence="7">
    <location>
        <position position="22"/>
    </location>
</feature>
<dbReference type="SUPFAM" id="SSF52304">
    <property type="entry name" value="Type II 3-dehydroquinate dehydratase"/>
    <property type="match status" value="1"/>
</dbReference>
<keyword evidence="7" id="KW-0028">Amino-acid biosynthesis</keyword>
<reference evidence="8" key="1">
    <citation type="submission" date="2022-09" db="EMBL/GenBank/DDBJ databases">
        <title>Novel Mycoplasma species identified in domestic and wild animals.</title>
        <authorList>
            <person name="Volokhov D.V."/>
            <person name="Furtak V.A."/>
            <person name="Zagorodnyaya T.A."/>
        </authorList>
    </citation>
    <scope>NUCLEOTIDE SEQUENCE</scope>
    <source>
        <strain evidence="8">Oakley</strain>
    </source>
</reference>